<reference evidence="2 4" key="2">
    <citation type="submission" date="2019-03" db="EMBL/GenBank/DDBJ databases">
        <title>Whole Genome Sequencing of Shiga-Toxin Escherichia coli Strains from Nebraska.</title>
        <authorList>
            <person name="Abdalhamid B."/>
            <person name="Mccutchen E.L."/>
            <person name="Bouska A.C."/>
            <person name="Hinrichs S.H."/>
            <person name="Iwen P.C."/>
        </authorList>
    </citation>
    <scope>NUCLEOTIDE SEQUENCE [LARGE SCALE GENOMIC DNA]</scope>
    <source>
        <strain evidence="2 4">STEC_170836</strain>
    </source>
</reference>
<evidence type="ECO:0000313" key="1">
    <source>
        <dbReference type="EMBL" id="HAI2140904.1"/>
    </source>
</evidence>
<reference evidence="1" key="1">
    <citation type="journal article" date="2018" name="Genome Biol.">
        <title>SKESA: strategic k-mer extension for scrupulous assemblies.</title>
        <authorList>
            <person name="Souvorov A."/>
            <person name="Agarwala R."/>
            <person name="Lipman D.J."/>
        </authorList>
    </citation>
    <scope>NUCLEOTIDE SEQUENCE [LARGE SCALE GENOMIC DNA]</scope>
    <source>
        <strain evidence="1">BCW_4213</strain>
    </source>
</reference>
<gene>
    <name evidence="2" type="ORF">F7F11_03510</name>
    <name evidence="1" type="ORF">HI055_001213</name>
    <name evidence="3" type="ORF">R8G00_26450</name>
</gene>
<dbReference type="AlphaFoldDB" id="A0A1Q4PBJ7"/>
<dbReference type="RefSeq" id="WP_001561316.1">
    <property type="nucleotide sequence ID" value="NZ_CP027440.1"/>
</dbReference>
<comment type="caution">
    <text evidence="2">The sequence shown here is derived from an EMBL/GenBank/DDBJ whole genome shotgun (WGS) entry which is preliminary data.</text>
</comment>
<sequence>MKSDDRLLFLGNPQQSVPKRLLLARNLSPRDKFAWQLLRLHARDDGSGVFPSYNELQGWLSDQPEGEKASRSTVSNALMMLRITRWLSLCQRLRDEQSGRITGNLYALHDAPLTHADACRMDSEYLSLLTACSRHRNRRIRNIAIGLLLTLQQPVDGGRTCTESPLKTAPGLNRGLSKKCPSLQLRLSNVAGAGGQPEPHCVHTGTDLNNKHQKRTPDLHWPVDNPFSASERRAAERAMRNLDPALCQQVLDDCLWRIAAHDIHRPLAYLLATLEKARRGEFNQLRRRRR</sequence>
<evidence type="ECO:0000313" key="4">
    <source>
        <dbReference type="Proteomes" id="UP000327073"/>
    </source>
</evidence>
<dbReference type="EMBL" id="VZEL01000002">
    <property type="protein sequence ID" value="KAB0126851.1"/>
    <property type="molecule type" value="Genomic_DNA"/>
</dbReference>
<dbReference type="Proteomes" id="UP000327073">
    <property type="component" value="Unassembled WGS sequence"/>
</dbReference>
<accession>A0A1Q4PBJ7</accession>
<dbReference type="NCBIfam" id="NF040582">
    <property type="entry name" value="STY4528_fam"/>
    <property type="match status" value="1"/>
</dbReference>
<dbReference type="EMBL" id="DABDSA010000005">
    <property type="protein sequence ID" value="HAI2140904.1"/>
    <property type="molecule type" value="Genomic_DNA"/>
</dbReference>
<name>A0A1Q4PBJ7_ECOLX</name>
<dbReference type="InterPro" id="IPR047749">
    <property type="entry name" value="STY4528-like"/>
</dbReference>
<evidence type="ECO:0000313" key="2">
    <source>
        <dbReference type="EMBL" id="KAB0126851.1"/>
    </source>
</evidence>
<dbReference type="Proteomes" id="UP000852798">
    <property type="component" value="Unassembled WGS sequence"/>
</dbReference>
<proteinExistence type="predicted"/>
<reference evidence="1" key="3">
    <citation type="submission" date="2020-02" db="EMBL/GenBank/DDBJ databases">
        <authorList>
            <consortium name="NCBI Pathogen Detection Project"/>
        </authorList>
    </citation>
    <scope>NUCLEOTIDE SEQUENCE</scope>
    <source>
        <strain evidence="1">BCW_4213</strain>
    </source>
</reference>
<organism evidence="2 4">
    <name type="scientific">Escherichia coli</name>
    <dbReference type="NCBI Taxonomy" id="562"/>
    <lineage>
        <taxon>Bacteria</taxon>
        <taxon>Pseudomonadati</taxon>
        <taxon>Pseudomonadota</taxon>
        <taxon>Gammaproteobacteria</taxon>
        <taxon>Enterobacterales</taxon>
        <taxon>Enterobacteriaceae</taxon>
        <taxon>Escherichia</taxon>
    </lineage>
</organism>
<reference evidence="3" key="4">
    <citation type="submission" date="2023-10" db="EMBL/GenBank/DDBJ databases">
        <title>Draft Genome Sequence of a Shiga toxin-producing Escherichia coli strain from deer meat showing an IS-element integration in the B-subunit of the Shiga toxin Stx2b gene.</title>
        <authorList>
            <person name="Projahn M."/>
            <person name="Borowiak M."/>
        </authorList>
    </citation>
    <scope>NUCLEOTIDE SEQUENCE</scope>
    <source>
        <strain evidence="3">BfR-EC-18960</strain>
    </source>
</reference>
<evidence type="ECO:0000313" key="3">
    <source>
        <dbReference type="EMBL" id="MDW9352992.1"/>
    </source>
</evidence>
<protein>
    <submittedName>
        <fullName evidence="3">STY4528 family pathogenicity island replication protein</fullName>
    </submittedName>
</protein>
<dbReference type="EMBL" id="JAWPMK010000002">
    <property type="protein sequence ID" value="MDW9352992.1"/>
    <property type="molecule type" value="Genomic_DNA"/>
</dbReference>
<dbReference type="Proteomes" id="UP001271591">
    <property type="component" value="Unassembled WGS sequence"/>
</dbReference>